<dbReference type="SUPFAM" id="SSF51695">
    <property type="entry name" value="PLC-like phosphodiesterases"/>
    <property type="match status" value="1"/>
</dbReference>
<dbReference type="AlphaFoldDB" id="A0A0C5VJC3"/>
<evidence type="ECO:0000259" key="1">
    <source>
        <dbReference type="PROSITE" id="PS51704"/>
    </source>
</evidence>
<dbReference type="PROSITE" id="PS51704">
    <property type="entry name" value="GP_PDE"/>
    <property type="match status" value="1"/>
</dbReference>
<evidence type="ECO:0000313" key="3">
    <source>
        <dbReference type="Proteomes" id="UP000032266"/>
    </source>
</evidence>
<dbReference type="InterPro" id="IPR030395">
    <property type="entry name" value="GP_PDE_dom"/>
</dbReference>
<accession>A0A0C5VJC3</accession>
<dbReference type="GO" id="GO:0006629">
    <property type="term" value="P:lipid metabolic process"/>
    <property type="evidence" value="ECO:0007669"/>
    <property type="project" value="InterPro"/>
</dbReference>
<dbReference type="EC" id="3.1.4.46" evidence="2"/>
<dbReference type="PANTHER" id="PTHR46211:SF1">
    <property type="entry name" value="GLYCEROPHOSPHODIESTER PHOSPHODIESTERASE, CYTOPLASMIC"/>
    <property type="match status" value="1"/>
</dbReference>
<dbReference type="Gene3D" id="3.20.20.190">
    <property type="entry name" value="Phosphatidylinositol (PI) phosphodiesterase"/>
    <property type="match status" value="1"/>
</dbReference>
<dbReference type="HOGENOM" id="CLU_030006_3_2_6"/>
<name>A0A0C5VJC3_9GAMM</name>
<dbReference type="EMBL" id="CP007142">
    <property type="protein sequence ID" value="AJQ93498.1"/>
    <property type="molecule type" value="Genomic_DNA"/>
</dbReference>
<dbReference type="GO" id="GO:0008889">
    <property type="term" value="F:glycerophosphodiester phosphodiesterase activity"/>
    <property type="evidence" value="ECO:0007669"/>
    <property type="project" value="UniProtKB-EC"/>
</dbReference>
<evidence type="ECO:0000313" key="2">
    <source>
        <dbReference type="EMBL" id="AJQ93498.1"/>
    </source>
</evidence>
<dbReference type="PANTHER" id="PTHR46211">
    <property type="entry name" value="GLYCEROPHOSPHORYL DIESTER PHOSPHODIESTERASE"/>
    <property type="match status" value="1"/>
</dbReference>
<sequence>MIAIPQQVIAHRGISASAPENTLSAFKLAKQHGIEWVEFDVSLSLDRECVIFHDDDLDRCSNLSGPLAQQSLAALKQGDFGSWFAPEYAGETILELKSLIQWLQTNDMHFNLEIKVDPNIAWEPLVENIAATLPQTSWLREHCLVSSFHPAALLAFSRLREDVPLGILLDEPMQHWQDWAEGVNASTVNCNYDHLTTAFANDVVDAGYQLLVYTVNTPEQFETALSLHATAVFSDNPERLMQP</sequence>
<proteinExistence type="predicted"/>
<keyword evidence="3" id="KW-1185">Reference proteome</keyword>
<protein>
    <submittedName>
        <fullName evidence="2">Glycerophosphoryl diester phosphodiesterase</fullName>
        <ecNumber evidence="2">3.1.4.46</ecNumber>
    </submittedName>
</protein>
<gene>
    <name evidence="2" type="ORF">YC6258_01450</name>
</gene>
<dbReference type="KEGG" id="gsn:YC6258_01450"/>
<dbReference type="RefSeq" id="WP_169748937.1">
    <property type="nucleotide sequence ID" value="NZ_CP007142.1"/>
</dbReference>
<keyword evidence="2" id="KW-0378">Hydrolase</keyword>
<dbReference type="InterPro" id="IPR017946">
    <property type="entry name" value="PLC-like_Pdiesterase_TIM-brl"/>
</dbReference>
<dbReference type="STRING" id="1445510.YC6258_01450"/>
<organism evidence="2 3">
    <name type="scientific">Gynuella sunshinyii YC6258</name>
    <dbReference type="NCBI Taxonomy" id="1445510"/>
    <lineage>
        <taxon>Bacteria</taxon>
        <taxon>Pseudomonadati</taxon>
        <taxon>Pseudomonadota</taxon>
        <taxon>Gammaproteobacteria</taxon>
        <taxon>Oceanospirillales</taxon>
        <taxon>Saccharospirillaceae</taxon>
        <taxon>Gynuella</taxon>
    </lineage>
</organism>
<dbReference type="Pfam" id="PF03009">
    <property type="entry name" value="GDPD"/>
    <property type="match status" value="1"/>
</dbReference>
<dbReference type="Proteomes" id="UP000032266">
    <property type="component" value="Chromosome"/>
</dbReference>
<reference evidence="2 3" key="1">
    <citation type="submission" date="2014-01" db="EMBL/GenBank/DDBJ databases">
        <title>Full genme sequencing of cellulolytic bacterium Gynuella sunshinyii YC6258T gen. nov., sp. nov.</title>
        <authorList>
            <person name="Khan H."/>
            <person name="Chung E.J."/>
            <person name="Chung Y.R."/>
        </authorList>
    </citation>
    <scope>NUCLEOTIDE SEQUENCE [LARGE SCALE GENOMIC DNA]</scope>
    <source>
        <strain evidence="2 3">YC6258</strain>
    </source>
</reference>
<feature type="domain" description="GP-PDE" evidence="1">
    <location>
        <begin position="6"/>
        <end position="243"/>
    </location>
</feature>